<organism evidence="2 3">
    <name type="scientific">Polyangium fumosum</name>
    <dbReference type="NCBI Taxonomy" id="889272"/>
    <lineage>
        <taxon>Bacteria</taxon>
        <taxon>Pseudomonadati</taxon>
        <taxon>Myxococcota</taxon>
        <taxon>Polyangia</taxon>
        <taxon>Polyangiales</taxon>
        <taxon>Polyangiaceae</taxon>
        <taxon>Polyangium</taxon>
    </lineage>
</organism>
<dbReference type="Pfam" id="PF13084">
    <property type="entry name" value="DUF3943"/>
    <property type="match status" value="1"/>
</dbReference>
<protein>
    <submittedName>
        <fullName evidence="2">DUF3943 domain-containing protein</fullName>
    </submittedName>
</protein>
<name>A0A4U1J1M0_9BACT</name>
<reference evidence="2 3" key="1">
    <citation type="submission" date="2019-04" db="EMBL/GenBank/DDBJ databases">
        <authorList>
            <person name="Li Y."/>
            <person name="Wang J."/>
        </authorList>
    </citation>
    <scope>NUCLEOTIDE SEQUENCE [LARGE SCALE GENOMIC DNA]</scope>
    <source>
        <strain evidence="2 3">DSM 14668</strain>
    </source>
</reference>
<accession>A0A4U1J1M0</accession>
<keyword evidence="3" id="KW-1185">Reference proteome</keyword>
<dbReference type="InterPro" id="IPR025079">
    <property type="entry name" value="DUF3943"/>
</dbReference>
<comment type="caution">
    <text evidence="2">The sequence shown here is derived from an EMBL/GenBank/DDBJ whole genome shotgun (WGS) entry which is preliminary data.</text>
</comment>
<dbReference type="AlphaFoldDB" id="A0A4U1J1M0"/>
<feature type="domain" description="DUF3943" evidence="1">
    <location>
        <begin position="154"/>
        <end position="255"/>
    </location>
</feature>
<evidence type="ECO:0000259" key="1">
    <source>
        <dbReference type="Pfam" id="PF13084"/>
    </source>
</evidence>
<dbReference type="OrthoDB" id="5480324at2"/>
<dbReference type="RefSeq" id="WP_136933073.1">
    <property type="nucleotide sequence ID" value="NZ_SSMQ01000043.1"/>
</dbReference>
<dbReference type="EMBL" id="SSMQ01000043">
    <property type="protein sequence ID" value="TKD00934.1"/>
    <property type="molecule type" value="Genomic_DNA"/>
</dbReference>
<dbReference type="Proteomes" id="UP000309215">
    <property type="component" value="Unassembled WGS sequence"/>
</dbReference>
<proteinExistence type="predicted"/>
<gene>
    <name evidence="2" type="ORF">E8A74_32870</name>
</gene>
<evidence type="ECO:0000313" key="2">
    <source>
        <dbReference type="EMBL" id="TKD00934.1"/>
    </source>
</evidence>
<evidence type="ECO:0000313" key="3">
    <source>
        <dbReference type="Proteomes" id="UP000309215"/>
    </source>
</evidence>
<sequence>MLVSAFATLFAPSTQAADPEPPPPILLDPIPDPVLDPFANAVPVDHAPRLGLPPYRLWLSPDVAFGARVFPGPGNTPPLVLAGAGFSWEIDPHPWRVIRAPRVRYRLAAGATILALMSYGLADYWVHMSANSVDWELSWSAPSFYKKAWTLEAVRFDTNKFETNTYSHPAAGTMTYLAARGAGLGAGESFLFSCAGSVLWEYLGEYREKVSLNDLVLTPQGGFAVGEPVHQLGLFFERGEDNLVNNVLAFVFSPFRYLRRRLEPGHVARAQALDDFGLPADVWHRFDVLLGVSAEAERDGLRRAQRRMGVSTEILDVPGYDHPGVLTKRLDAGDVTSFRLVGSVDDRGVEQLDFVTRVLLGGVYDQKIVPDGRGGRRGYTIFAGPSTGFNYAKHRQEGLEEDKIGVANALGATVDLTLRHGDARARASVDVYGDFGAVHSMAASAYIKGRGDAGLKTVVADKRYYFALGGTVRPTLSLAYRRFELGAQLTYDFFESIEGLDRYQERVTNDVRLRDRRAGERVWLSYTLSGDKSPLAWVEVEHLDRWGRMGPFRASHASTKLRAGIAFRF</sequence>